<protein>
    <recommendedName>
        <fullName evidence="2">Response regulatory domain-containing protein</fullName>
    </recommendedName>
</protein>
<dbReference type="Proteomes" id="UP001279642">
    <property type="component" value="Unassembled WGS sequence"/>
</dbReference>
<reference evidence="3 4" key="1">
    <citation type="journal article" date="2016" name="Antonie Van Leeuwenhoek">
        <title>Dongia soli sp. nov., isolated from soil from Dokdo, Korea.</title>
        <authorList>
            <person name="Kim D.U."/>
            <person name="Lee H."/>
            <person name="Kim H."/>
            <person name="Kim S.G."/>
            <person name="Ka J.O."/>
        </authorList>
    </citation>
    <scope>NUCLEOTIDE SEQUENCE [LARGE SCALE GENOMIC DNA]</scope>
    <source>
        <strain evidence="3 4">D78</strain>
    </source>
</reference>
<dbReference type="Gene3D" id="3.40.50.2300">
    <property type="match status" value="1"/>
</dbReference>
<proteinExistence type="predicted"/>
<keyword evidence="1" id="KW-0597">Phosphoprotein</keyword>
<dbReference type="InterPro" id="IPR001789">
    <property type="entry name" value="Sig_transdc_resp-reg_receiver"/>
</dbReference>
<organism evidence="3 4">
    <name type="scientific">Dongia soli</name>
    <dbReference type="NCBI Taxonomy" id="600628"/>
    <lineage>
        <taxon>Bacteria</taxon>
        <taxon>Pseudomonadati</taxon>
        <taxon>Pseudomonadota</taxon>
        <taxon>Alphaproteobacteria</taxon>
        <taxon>Rhodospirillales</taxon>
        <taxon>Dongiaceae</taxon>
        <taxon>Dongia</taxon>
    </lineage>
</organism>
<dbReference type="PROSITE" id="PS50110">
    <property type="entry name" value="RESPONSE_REGULATORY"/>
    <property type="match status" value="1"/>
</dbReference>
<accession>A0ABU5EH66</accession>
<feature type="modified residue" description="4-aspartylphosphate" evidence="1">
    <location>
        <position position="63"/>
    </location>
</feature>
<gene>
    <name evidence="3" type="ORF">SMD27_18110</name>
</gene>
<dbReference type="InterPro" id="IPR011006">
    <property type="entry name" value="CheY-like_superfamily"/>
</dbReference>
<sequence length="128" mass="14034">MPNSNRLPLDGERLLIIEDEVLIALDMEATLLDAGAENVELLTTRREAMANLDGQGYTAAVLDIRVGNGTTYEIALRLNDDNIPFIFCSGQDLSADMRAKLPDAILLRKPVMPSDLIQGILQAIKQRA</sequence>
<evidence type="ECO:0000256" key="1">
    <source>
        <dbReference type="PROSITE-ProRule" id="PRU00169"/>
    </source>
</evidence>
<evidence type="ECO:0000259" key="2">
    <source>
        <dbReference type="PROSITE" id="PS50110"/>
    </source>
</evidence>
<evidence type="ECO:0000313" key="4">
    <source>
        <dbReference type="Proteomes" id="UP001279642"/>
    </source>
</evidence>
<dbReference type="RefSeq" id="WP_320509837.1">
    <property type="nucleotide sequence ID" value="NZ_JAXCLW010000006.1"/>
</dbReference>
<evidence type="ECO:0000313" key="3">
    <source>
        <dbReference type="EMBL" id="MDY0884763.1"/>
    </source>
</evidence>
<keyword evidence="4" id="KW-1185">Reference proteome</keyword>
<dbReference type="EMBL" id="JAXCLW010000006">
    <property type="protein sequence ID" value="MDY0884763.1"/>
    <property type="molecule type" value="Genomic_DNA"/>
</dbReference>
<comment type="caution">
    <text evidence="3">The sequence shown here is derived from an EMBL/GenBank/DDBJ whole genome shotgun (WGS) entry which is preliminary data.</text>
</comment>
<feature type="domain" description="Response regulatory" evidence="2">
    <location>
        <begin position="13"/>
        <end position="124"/>
    </location>
</feature>
<dbReference type="SUPFAM" id="SSF52172">
    <property type="entry name" value="CheY-like"/>
    <property type="match status" value="1"/>
</dbReference>
<name>A0ABU5EH66_9PROT</name>